<evidence type="ECO:0000313" key="2">
    <source>
        <dbReference type="EMBL" id="NMF60692.1"/>
    </source>
</evidence>
<organism evidence="2 3">
    <name type="scientific">Pseudanabaena yagii GIHE-NHR1</name>
    <dbReference type="NCBI Taxonomy" id="2722753"/>
    <lineage>
        <taxon>Bacteria</taxon>
        <taxon>Bacillati</taxon>
        <taxon>Cyanobacteriota</taxon>
        <taxon>Cyanophyceae</taxon>
        <taxon>Pseudanabaenales</taxon>
        <taxon>Pseudanabaenaceae</taxon>
        <taxon>Pseudanabaena</taxon>
        <taxon>Pseudanabaena yagii</taxon>
    </lineage>
</organism>
<dbReference type="SUPFAM" id="SSF51445">
    <property type="entry name" value="(Trans)glycosidases"/>
    <property type="match status" value="1"/>
</dbReference>
<reference evidence="2 3" key="1">
    <citation type="submission" date="2020-03" db="EMBL/GenBank/DDBJ databases">
        <title>Draft Genome Sequence of 2-Methylisoborneol Producing Pseudanabaena yagii Strain GIHE-NHR1 Isolated from North Han River in South Korea.</title>
        <authorList>
            <person name="Jeong J."/>
        </authorList>
    </citation>
    <scope>NUCLEOTIDE SEQUENCE [LARGE SCALE GENOMIC DNA]</scope>
    <source>
        <strain evidence="2 3">GIHE-NHR1</strain>
    </source>
</reference>
<name>A0ABX1LWW5_9CYAN</name>
<evidence type="ECO:0000313" key="3">
    <source>
        <dbReference type="Proteomes" id="UP000738376"/>
    </source>
</evidence>
<proteinExistence type="predicted"/>
<keyword evidence="3" id="KW-1185">Reference proteome</keyword>
<dbReference type="EMBL" id="JAAVJL010000003">
    <property type="protein sequence ID" value="NMF60692.1"/>
    <property type="molecule type" value="Genomic_DNA"/>
</dbReference>
<dbReference type="InterPro" id="IPR006047">
    <property type="entry name" value="GH13_cat_dom"/>
</dbReference>
<dbReference type="SMART" id="SM00642">
    <property type="entry name" value="Aamy"/>
    <property type="match status" value="1"/>
</dbReference>
<dbReference type="Gene3D" id="3.20.20.80">
    <property type="entry name" value="Glycosidases"/>
    <property type="match status" value="1"/>
</dbReference>
<accession>A0ABX1LWW5</accession>
<evidence type="ECO:0000259" key="1">
    <source>
        <dbReference type="SMART" id="SM00642"/>
    </source>
</evidence>
<dbReference type="RefSeq" id="WP_169365614.1">
    <property type="nucleotide sequence ID" value="NZ_JAAVJL010000003.1"/>
</dbReference>
<feature type="domain" description="Glycosyl hydrolase family 13 catalytic" evidence="1">
    <location>
        <begin position="202"/>
        <end position="575"/>
    </location>
</feature>
<dbReference type="PANTHER" id="PTHR43002">
    <property type="entry name" value="GLYCOGEN DEBRANCHING ENZYME"/>
    <property type="match status" value="1"/>
</dbReference>
<sequence>MSKVDLLRRKETHFILWRPGAIDIPPTLFIGKSTESISQFQEITLTPSPSFPELWEVDVANCNLEENQVYFYWFKVRNTDPYSLASFNQVLYCTDPTAYTIDRRTRAPIPQNVTAGKTGITDFDPASVILHQGGKLTPCDPDGRVVDWTNDPSPSLLPSNNSLVIYELPTRWTRVTSRNTIEIGNGTFQDALALLVPELSSTTFPTVAALNNRAHLLELGTNALELLPPADSNQVDNWGYGTSNFFAADYDLGFPAASKSPSASLDLVELIKTCHEKSIRFFKDTVMAFSSGTAIRNINFLDFFVKSGSGDPEQDGRDGFGGDLIKYNFQTSGYDPLSGSKIDNLFPSRAFLKAYLFHWMTYYRVDGLRLDSVNNIKNYDFLQEVKDFSRSLWKERGGRDDNFLVIGESIGFQRAMLDQKRLDSFWNEDFKNRVKPAVVGKSYGGESFETSIRKMIDCRNLNLGFTDGSQVINYITSHDVEGEGAERLYSYLDFNRVFDKEKRIKLAFVCLLTAVGIPMILAGDEFADQMDNDIFSKDVKDKSDRKQVDPVNSSRLDDDWRKRVFYYVARLVKFRTTSKALAVNDNNFIHLDFNQGKRVLVWKRGSGDNIVVVVANFSDWGTADPLNPNSQYVIPNWPNLPSGKKWREITQERDVPNSFAGKEPIFPWEAKVYTVV</sequence>
<dbReference type="Proteomes" id="UP000738376">
    <property type="component" value="Unassembled WGS sequence"/>
</dbReference>
<dbReference type="Pfam" id="PF00128">
    <property type="entry name" value="Alpha-amylase"/>
    <property type="match status" value="1"/>
</dbReference>
<dbReference type="InterPro" id="IPR017853">
    <property type="entry name" value="GH"/>
</dbReference>
<comment type="caution">
    <text evidence="2">The sequence shown here is derived from an EMBL/GenBank/DDBJ whole genome shotgun (WGS) entry which is preliminary data.</text>
</comment>
<protein>
    <submittedName>
        <fullName evidence="2">Alpha amylase</fullName>
    </submittedName>
</protein>
<gene>
    <name evidence="2" type="ORF">HC246_22340</name>
</gene>